<evidence type="ECO:0000313" key="4">
    <source>
        <dbReference type="EMBL" id="TIA87763.1"/>
    </source>
</evidence>
<feature type="compositionally biased region" description="Polar residues" evidence="1">
    <location>
        <begin position="62"/>
        <end position="71"/>
    </location>
</feature>
<feature type="region of interest" description="Disordered" evidence="1">
    <location>
        <begin position="37"/>
        <end position="75"/>
    </location>
</feature>
<dbReference type="Pfam" id="PF00080">
    <property type="entry name" value="Sod_Cu"/>
    <property type="match status" value="1"/>
</dbReference>
<dbReference type="InterPro" id="IPR053257">
    <property type="entry name" value="Cu-only_SOD"/>
</dbReference>
<protein>
    <recommendedName>
        <fullName evidence="3">Superoxide dismutase copper/zinc binding domain-containing protein</fullName>
    </recommendedName>
</protein>
<dbReference type="Gene3D" id="2.60.40.200">
    <property type="entry name" value="Superoxide dismutase, copper/zinc binding domain"/>
    <property type="match status" value="1"/>
</dbReference>
<keyword evidence="5" id="KW-1185">Reference proteome</keyword>
<evidence type="ECO:0000256" key="1">
    <source>
        <dbReference type="SAM" id="MobiDB-lite"/>
    </source>
</evidence>
<dbReference type="GO" id="GO:0046872">
    <property type="term" value="F:metal ion binding"/>
    <property type="evidence" value="ECO:0007669"/>
    <property type="project" value="InterPro"/>
</dbReference>
<evidence type="ECO:0000313" key="5">
    <source>
        <dbReference type="Proteomes" id="UP000310189"/>
    </source>
</evidence>
<dbReference type="AlphaFoldDB" id="A0A4V4LSX3"/>
<gene>
    <name evidence="4" type="ORF">E3P99_02992</name>
</gene>
<feature type="chain" id="PRO_5020374701" description="Superoxide dismutase copper/zinc binding domain-containing protein" evidence="2">
    <location>
        <begin position="19"/>
        <end position="329"/>
    </location>
</feature>
<organism evidence="4 5">
    <name type="scientific">Wallemia hederae</name>
    <dbReference type="NCBI Taxonomy" id="1540922"/>
    <lineage>
        <taxon>Eukaryota</taxon>
        <taxon>Fungi</taxon>
        <taxon>Dikarya</taxon>
        <taxon>Basidiomycota</taxon>
        <taxon>Wallemiomycotina</taxon>
        <taxon>Wallemiomycetes</taxon>
        <taxon>Wallemiales</taxon>
        <taxon>Wallemiaceae</taxon>
        <taxon>Wallemia</taxon>
    </lineage>
</organism>
<dbReference type="GO" id="GO:0006801">
    <property type="term" value="P:superoxide metabolic process"/>
    <property type="evidence" value="ECO:0007669"/>
    <property type="project" value="InterPro"/>
</dbReference>
<dbReference type="SUPFAM" id="SSF49329">
    <property type="entry name" value="Cu,Zn superoxide dismutase-like"/>
    <property type="match status" value="1"/>
</dbReference>
<accession>A0A4V4LSX3</accession>
<evidence type="ECO:0000259" key="3">
    <source>
        <dbReference type="Pfam" id="PF00080"/>
    </source>
</evidence>
<keyword evidence="2" id="KW-0732">Signal</keyword>
<dbReference type="EMBL" id="SPNW01000048">
    <property type="protein sequence ID" value="TIA87763.1"/>
    <property type="molecule type" value="Genomic_DNA"/>
</dbReference>
<evidence type="ECO:0000256" key="2">
    <source>
        <dbReference type="SAM" id="SignalP"/>
    </source>
</evidence>
<dbReference type="OrthoDB" id="2015551at2759"/>
<dbReference type="PANTHER" id="PTHR20910">
    <property type="entry name" value="AGAP001623-PA"/>
    <property type="match status" value="1"/>
</dbReference>
<feature type="signal peptide" evidence="2">
    <location>
        <begin position="1"/>
        <end position="18"/>
    </location>
</feature>
<feature type="region of interest" description="Disordered" evidence="1">
    <location>
        <begin position="233"/>
        <end position="295"/>
    </location>
</feature>
<comment type="caution">
    <text evidence="4">The sequence shown here is derived from an EMBL/GenBank/DDBJ whole genome shotgun (WGS) entry which is preliminary data.</text>
</comment>
<proteinExistence type="predicted"/>
<feature type="compositionally biased region" description="Basic and acidic residues" evidence="1">
    <location>
        <begin position="244"/>
        <end position="271"/>
    </location>
</feature>
<reference evidence="4 5" key="1">
    <citation type="submission" date="2019-03" db="EMBL/GenBank/DDBJ databases">
        <title>Sequencing 23 genomes of Wallemia ichthyophaga.</title>
        <authorList>
            <person name="Gostincar C."/>
        </authorList>
    </citation>
    <scope>NUCLEOTIDE SEQUENCE [LARGE SCALE GENOMIC DNA]</scope>
    <source>
        <strain evidence="4 5">EXF-5753</strain>
    </source>
</reference>
<dbReference type="InterPro" id="IPR001424">
    <property type="entry name" value="SOD_Cu_Zn_dom"/>
</dbReference>
<dbReference type="Proteomes" id="UP000310189">
    <property type="component" value="Unassembled WGS sequence"/>
</dbReference>
<dbReference type="PANTHER" id="PTHR20910:SF1">
    <property type="entry name" value="SUPEROXIDE DISMUTASE COPPER_ZINC BINDING DOMAIN-CONTAINING PROTEIN"/>
    <property type="match status" value="1"/>
</dbReference>
<feature type="domain" description="Superoxide dismutase copper/zinc binding" evidence="3">
    <location>
        <begin position="91"/>
        <end position="214"/>
    </location>
</feature>
<feature type="compositionally biased region" description="Polar residues" evidence="1">
    <location>
        <begin position="42"/>
        <end position="52"/>
    </location>
</feature>
<dbReference type="InterPro" id="IPR036423">
    <property type="entry name" value="SOD-like_Cu/Zn_dom_sf"/>
</dbReference>
<sequence length="329" mass="35370">MLFTRIAALSLVSALASSAAVDSRQLDNINDSISSAMDAYNGGNQPKQQDTTQQKEGDKAGNSDNTSTTRNDSIDWKKADQIAHAKFDDKVKGTVKFGGDWSKPTDVEIEIKEGLEEHKKYKWSINVHPVTSSSDCNSAGDILNPVSVPENVVCDPKKPEYCKLGDLSGKHGALESSHGGGACTEHFEDDYVRFFPQPFSLLGRSVVITDDADKRIACANIISMLDGTQKEKGSFEATGTKSTYQDDYREPTRTGEGEAKVTPFRDGKTVDQSKVPPKPNPAVEESPSVDPGFAVLDSNDSSGALSASHVSYRFVGLTIVSAMLGAVVL</sequence>
<name>A0A4V4LSX3_9BASI</name>